<dbReference type="Gene3D" id="2.170.210.10">
    <property type="entry name" value="DNA double-strand break repair and VJ recombination XRCC4, N-terminal"/>
    <property type="match status" value="1"/>
</dbReference>
<feature type="compositionally biased region" description="Basic and acidic residues" evidence="8">
    <location>
        <begin position="258"/>
        <end position="267"/>
    </location>
</feature>
<dbReference type="PANTHER" id="PTHR28559">
    <property type="entry name" value="DNA REPAIR PROTEIN XRCC4"/>
    <property type="match status" value="1"/>
</dbReference>
<dbReference type="Pfam" id="PF06632">
    <property type="entry name" value="XRCC4"/>
    <property type="match status" value="1"/>
</dbReference>
<proteinExistence type="inferred from homology"/>
<keyword evidence="2" id="KW-0227">DNA damage</keyword>
<protein>
    <submittedName>
        <fullName evidence="12">DNA repair protein XRCC4-like</fullName>
    </submittedName>
</protein>
<evidence type="ECO:0000313" key="12">
    <source>
        <dbReference type="Ensembl" id="ENSGWIP00000012444.1"/>
    </source>
</evidence>
<feature type="domain" description="XRCC4 C-terminal" evidence="11">
    <location>
        <begin position="220"/>
        <end position="282"/>
    </location>
</feature>
<dbReference type="GO" id="GO:0003677">
    <property type="term" value="F:DNA binding"/>
    <property type="evidence" value="ECO:0007669"/>
    <property type="project" value="InterPro"/>
</dbReference>
<feature type="region of interest" description="Disordered" evidence="8">
    <location>
        <begin position="240"/>
        <end position="270"/>
    </location>
</feature>
<evidence type="ECO:0000256" key="5">
    <source>
        <dbReference type="ARBA" id="ARBA00023242"/>
    </source>
</evidence>
<evidence type="ECO:0000259" key="11">
    <source>
        <dbReference type="Pfam" id="PF21925"/>
    </source>
</evidence>
<organism evidence="12 13">
    <name type="scientific">Gouania willdenowi</name>
    <name type="common">Blunt-snouted clingfish</name>
    <name type="synonym">Lepadogaster willdenowi</name>
    <dbReference type="NCBI Taxonomy" id="441366"/>
    <lineage>
        <taxon>Eukaryota</taxon>
        <taxon>Metazoa</taxon>
        <taxon>Chordata</taxon>
        <taxon>Craniata</taxon>
        <taxon>Vertebrata</taxon>
        <taxon>Euteleostomi</taxon>
        <taxon>Actinopterygii</taxon>
        <taxon>Neopterygii</taxon>
        <taxon>Teleostei</taxon>
        <taxon>Neoteleostei</taxon>
        <taxon>Acanthomorphata</taxon>
        <taxon>Ovalentaria</taxon>
        <taxon>Blenniimorphae</taxon>
        <taxon>Blenniiformes</taxon>
        <taxon>Gobiesocoidei</taxon>
        <taxon>Gobiesocidae</taxon>
        <taxon>Gobiesocinae</taxon>
        <taxon>Gouania</taxon>
    </lineage>
</organism>
<feature type="compositionally biased region" description="Polar residues" evidence="8">
    <location>
        <begin position="243"/>
        <end position="257"/>
    </location>
</feature>
<keyword evidence="7" id="KW-0175">Coiled coil</keyword>
<dbReference type="GO" id="GO:0033152">
    <property type="term" value="P:immunoglobulin V(D)J recombination"/>
    <property type="evidence" value="ECO:0007669"/>
    <property type="project" value="TreeGrafter"/>
</dbReference>
<evidence type="ECO:0000256" key="2">
    <source>
        <dbReference type="ARBA" id="ARBA00022763"/>
    </source>
</evidence>
<dbReference type="GO" id="GO:0032807">
    <property type="term" value="C:DNA ligase IV complex"/>
    <property type="evidence" value="ECO:0007669"/>
    <property type="project" value="TreeGrafter"/>
</dbReference>
<dbReference type="AlphaFoldDB" id="A0A8C5DVC0"/>
<dbReference type="SUPFAM" id="SSF58022">
    <property type="entry name" value="XRCC4, C-terminal oligomerization domain"/>
    <property type="match status" value="1"/>
</dbReference>
<dbReference type="PANTHER" id="PTHR28559:SF1">
    <property type="entry name" value="DNA REPAIR PROTEIN XRCC4"/>
    <property type="match status" value="1"/>
</dbReference>
<dbReference type="GO" id="GO:0010165">
    <property type="term" value="P:response to X-ray"/>
    <property type="evidence" value="ECO:0007669"/>
    <property type="project" value="TreeGrafter"/>
</dbReference>
<evidence type="ECO:0000256" key="1">
    <source>
        <dbReference type="ARBA" id="ARBA00004123"/>
    </source>
</evidence>
<comment type="similarity">
    <text evidence="6">Belongs to the XRCC4-XLF family. XRCC4 subfamily.</text>
</comment>
<keyword evidence="4" id="KW-0234">DNA repair</keyword>
<dbReference type="GO" id="GO:0006303">
    <property type="term" value="P:double-strand break repair via nonhomologous end joining"/>
    <property type="evidence" value="ECO:0007669"/>
    <property type="project" value="TreeGrafter"/>
</dbReference>
<dbReference type="GO" id="GO:0005958">
    <property type="term" value="C:DNA-dependent protein kinase-DNA ligase 4 complex"/>
    <property type="evidence" value="ECO:0007669"/>
    <property type="project" value="TreeGrafter"/>
</dbReference>
<dbReference type="SUPFAM" id="SSF50809">
    <property type="entry name" value="XRCC4, N-terminal domain"/>
    <property type="match status" value="1"/>
</dbReference>
<dbReference type="InterPro" id="IPR053962">
    <property type="entry name" value="XRCC4_CC"/>
</dbReference>
<keyword evidence="5" id="KW-0539">Nucleus</keyword>
<name>A0A8C5DVC0_GOUWI</name>
<evidence type="ECO:0000259" key="10">
    <source>
        <dbReference type="Pfam" id="PF21924"/>
    </source>
</evidence>
<feature type="domain" description="XRCC4 coiled-coil" evidence="10">
    <location>
        <begin position="127"/>
        <end position="196"/>
    </location>
</feature>
<dbReference type="Proteomes" id="UP000694680">
    <property type="component" value="Chromosome 12"/>
</dbReference>
<reference evidence="12" key="1">
    <citation type="submission" date="2020-06" db="EMBL/GenBank/DDBJ databases">
        <authorList>
            <consortium name="Wellcome Sanger Institute Data Sharing"/>
        </authorList>
    </citation>
    <scope>NUCLEOTIDE SEQUENCE [LARGE SCALE GENOMIC DNA]</scope>
</reference>
<accession>A0A8C5DVC0</accession>
<dbReference type="InterPro" id="IPR009089">
    <property type="entry name" value="XRCC4_N_sf"/>
</dbReference>
<keyword evidence="13" id="KW-1185">Reference proteome</keyword>
<dbReference type="Pfam" id="PF21924">
    <property type="entry name" value="XRCC4_CC"/>
    <property type="match status" value="1"/>
</dbReference>
<dbReference type="Gene3D" id="1.20.5.370">
    <property type="match status" value="1"/>
</dbReference>
<reference evidence="12" key="2">
    <citation type="submission" date="2025-08" db="UniProtKB">
        <authorList>
            <consortium name="Ensembl"/>
        </authorList>
    </citation>
    <scope>IDENTIFICATION</scope>
</reference>
<dbReference type="InterPro" id="IPR053963">
    <property type="entry name" value="XRCC4_C"/>
</dbReference>
<dbReference type="InterPro" id="IPR053961">
    <property type="entry name" value="XRCC4_N"/>
</dbReference>
<feature type="coiled-coil region" evidence="7">
    <location>
        <begin position="143"/>
        <end position="170"/>
    </location>
</feature>
<dbReference type="InterPro" id="IPR014751">
    <property type="entry name" value="XRCC4-like_C"/>
</dbReference>
<comment type="subcellular location">
    <subcellularLocation>
        <location evidence="1">Nucleus</location>
    </subcellularLocation>
</comment>
<evidence type="ECO:0000256" key="6">
    <source>
        <dbReference type="ARBA" id="ARBA00025728"/>
    </source>
</evidence>
<dbReference type="InterPro" id="IPR038051">
    <property type="entry name" value="XRCC4-like_N_sf"/>
</dbReference>
<dbReference type="Pfam" id="PF21925">
    <property type="entry name" value="XRCC4_C"/>
    <property type="match status" value="1"/>
</dbReference>
<gene>
    <name evidence="12" type="primary">LOC114473837</name>
</gene>
<evidence type="ECO:0000313" key="13">
    <source>
        <dbReference type="Proteomes" id="UP000694680"/>
    </source>
</evidence>
<keyword evidence="3" id="KW-0233">DNA recombination</keyword>
<reference evidence="12" key="3">
    <citation type="submission" date="2025-09" db="UniProtKB">
        <authorList>
            <consortium name="Ensembl"/>
        </authorList>
    </citation>
    <scope>IDENTIFICATION</scope>
</reference>
<dbReference type="CDD" id="cd22283">
    <property type="entry name" value="HD_XRCC4_N"/>
    <property type="match status" value="1"/>
</dbReference>
<evidence type="ECO:0000256" key="3">
    <source>
        <dbReference type="ARBA" id="ARBA00023172"/>
    </source>
</evidence>
<dbReference type="Ensembl" id="ENSGWIT00000013874.1">
    <property type="protein sequence ID" value="ENSGWIP00000012444.1"/>
    <property type="gene ID" value="ENSGWIG00000007239.1"/>
</dbReference>
<evidence type="ECO:0000259" key="9">
    <source>
        <dbReference type="Pfam" id="PF06632"/>
    </source>
</evidence>
<sequence>MFFPEMKSSVRQIHVSESDSAHFLRVDWEGRSLGSGFQLLLTDGQEAWRGEVDEAALRLEAEELEMQMQRYVVDLQEALTGTESCDSYRFSLKPHHSQSVAVTLTYEKMQEDISFRLGSVVMTTVSQPADAVKELLLQNLRRGNDLRETNRKLQEENERLRREHQRISRYAAGKEALEAELVLNGSSIVLNEKKAKNTQPAEVLYLFLFFFLSLESSTPSPLNDSLSDITDVAPSRKRRFRQLDTSSSGAKLPNSETSQKKRYDFGDGKQTLNDNASVQGACTTKLAKVLPG</sequence>
<evidence type="ECO:0000256" key="4">
    <source>
        <dbReference type="ARBA" id="ARBA00023204"/>
    </source>
</evidence>
<evidence type="ECO:0000256" key="7">
    <source>
        <dbReference type="SAM" id="Coils"/>
    </source>
</evidence>
<evidence type="ECO:0000256" key="8">
    <source>
        <dbReference type="SAM" id="MobiDB-lite"/>
    </source>
</evidence>
<feature type="domain" description="XRCC4 N-terminal" evidence="9">
    <location>
        <begin position="22"/>
        <end position="122"/>
    </location>
</feature>
<dbReference type="InterPro" id="IPR010585">
    <property type="entry name" value="DNA_repair_prot_XRCC4"/>
</dbReference>